<feature type="transmembrane region" description="Helical" evidence="1">
    <location>
        <begin position="28"/>
        <end position="51"/>
    </location>
</feature>
<dbReference type="Proteomes" id="UP000267017">
    <property type="component" value="Unassembled WGS sequence"/>
</dbReference>
<feature type="transmembrane region" description="Helical" evidence="1">
    <location>
        <begin position="5"/>
        <end position="22"/>
    </location>
</feature>
<dbReference type="RefSeq" id="WP_128636036.1">
    <property type="nucleotide sequence ID" value="NZ_RRCN01000002.1"/>
</dbReference>
<dbReference type="OrthoDB" id="10014662at2"/>
<evidence type="ECO:0000256" key="1">
    <source>
        <dbReference type="SAM" id="Phobius"/>
    </source>
</evidence>
<feature type="transmembrane region" description="Helical" evidence="1">
    <location>
        <begin position="123"/>
        <end position="142"/>
    </location>
</feature>
<evidence type="ECO:0000313" key="2">
    <source>
        <dbReference type="EMBL" id="RRJ54943.1"/>
    </source>
</evidence>
<feature type="transmembrane region" description="Helical" evidence="1">
    <location>
        <begin position="148"/>
        <end position="168"/>
    </location>
</feature>
<proteinExistence type="predicted"/>
<keyword evidence="1" id="KW-0812">Transmembrane</keyword>
<gene>
    <name evidence="2" type="ORF">EHV15_35830</name>
</gene>
<keyword evidence="1" id="KW-0472">Membrane</keyword>
<keyword evidence="3" id="KW-1185">Reference proteome</keyword>
<name>A0A3P3TEV0_9BACL</name>
<comment type="caution">
    <text evidence="2">The sequence shown here is derived from an EMBL/GenBank/DDBJ whole genome shotgun (WGS) entry which is preliminary data.</text>
</comment>
<sequence length="200" mass="23517">MKWFIYMIPALIGQGIIMYFFRPQSVSSLAIGTPIFLLLSVGNIIVYNILFIPKKIRTQVKEVILGKHFGWSKADDYEDILTEIINDSKARQAAYDGYLRTDLVQLHADAVQKENRFRKLAKFGQWFTYLFFFLISAYYVIIPEFQMSIIYFQWGLGLAIVTTAYQLGRREVHWGYQKITLIRCLEKCGEEDRFYFDNDI</sequence>
<evidence type="ECO:0000313" key="3">
    <source>
        <dbReference type="Proteomes" id="UP000267017"/>
    </source>
</evidence>
<reference evidence="2 3" key="1">
    <citation type="submission" date="2018-11" db="EMBL/GenBank/DDBJ databases">
        <title>Genome sequencing of Paenibacillus sp. KCOM 3021 (= ChDC PVNT-B20).</title>
        <authorList>
            <person name="Kook J.-K."/>
            <person name="Park S.-N."/>
            <person name="Lim Y.K."/>
        </authorList>
    </citation>
    <scope>NUCLEOTIDE SEQUENCE [LARGE SCALE GENOMIC DNA]</scope>
    <source>
        <strain evidence="2 3">KCOM 3021</strain>
    </source>
</reference>
<keyword evidence="1" id="KW-1133">Transmembrane helix</keyword>
<dbReference type="EMBL" id="RRCN01000002">
    <property type="protein sequence ID" value="RRJ54943.1"/>
    <property type="molecule type" value="Genomic_DNA"/>
</dbReference>
<accession>A0A3P3TEV0</accession>
<protein>
    <submittedName>
        <fullName evidence="2">Uncharacterized protein</fullName>
    </submittedName>
</protein>
<dbReference type="AlphaFoldDB" id="A0A3P3TEV0"/>
<organism evidence="2 3">
    <name type="scientific">Paenibacillus oralis</name>
    <dbReference type="NCBI Taxonomy" id="2490856"/>
    <lineage>
        <taxon>Bacteria</taxon>
        <taxon>Bacillati</taxon>
        <taxon>Bacillota</taxon>
        <taxon>Bacilli</taxon>
        <taxon>Bacillales</taxon>
        <taxon>Paenibacillaceae</taxon>
        <taxon>Paenibacillus</taxon>
    </lineage>
</organism>